<organism evidence="4 5">
    <name type="scientific">Sinocyclocheilus grahami</name>
    <name type="common">Dianchi golden-line fish</name>
    <name type="synonym">Barbus grahami</name>
    <dbReference type="NCBI Taxonomy" id="75366"/>
    <lineage>
        <taxon>Eukaryota</taxon>
        <taxon>Metazoa</taxon>
        <taxon>Chordata</taxon>
        <taxon>Craniata</taxon>
        <taxon>Vertebrata</taxon>
        <taxon>Euteleostomi</taxon>
        <taxon>Actinopterygii</taxon>
        <taxon>Neopterygii</taxon>
        <taxon>Teleostei</taxon>
        <taxon>Ostariophysi</taxon>
        <taxon>Cypriniformes</taxon>
        <taxon>Cyprinidae</taxon>
        <taxon>Cyprininae</taxon>
        <taxon>Sinocyclocheilus</taxon>
    </lineage>
</organism>
<protein>
    <submittedName>
        <fullName evidence="4">Pituitary tumor-transforming gene 1 protein-interacting protein-like</fullName>
    </submittedName>
</protein>
<feature type="chain" id="PRO_5044627461" evidence="3">
    <location>
        <begin position="26"/>
        <end position="198"/>
    </location>
</feature>
<keyword evidence="2" id="KW-1133">Transmembrane helix</keyword>
<gene>
    <name evidence="4" type="primary">LOC107601980</name>
</gene>
<name>A0A672MLA5_SINGR</name>
<evidence type="ECO:0000256" key="2">
    <source>
        <dbReference type="SAM" id="Phobius"/>
    </source>
</evidence>
<proteinExistence type="predicted"/>
<dbReference type="RefSeq" id="XP_016149842.1">
    <property type="nucleotide sequence ID" value="XM_016294356.1"/>
</dbReference>
<dbReference type="RefSeq" id="XP_016149843.1">
    <property type="nucleotide sequence ID" value="XM_016294357.1"/>
</dbReference>
<dbReference type="PANTHER" id="PTHR15191:SF8">
    <property type="entry name" value="PITUITARY TUMOR-TRANSFORMING GENE 1 PROTEIN-INTERACTING PROTEIN-LIKE"/>
    <property type="match status" value="1"/>
</dbReference>
<dbReference type="Ensembl" id="ENSSGRT00000042329.1">
    <property type="protein sequence ID" value="ENSSGRP00000039477.1"/>
    <property type="gene ID" value="ENSSGRG00000021592.1"/>
</dbReference>
<feature type="compositionally biased region" description="Basic and acidic residues" evidence="1">
    <location>
        <begin position="145"/>
        <end position="161"/>
    </location>
</feature>
<keyword evidence="2" id="KW-0812">Transmembrane</keyword>
<dbReference type="Ensembl" id="ENSSGRT00000042328.1">
    <property type="protein sequence ID" value="ENSSGRP00000039476.1"/>
    <property type="gene ID" value="ENSSGRG00000021592.1"/>
</dbReference>
<dbReference type="OrthoDB" id="5829916at2759"/>
<feature type="signal peptide" evidence="3">
    <location>
        <begin position="1"/>
        <end position="25"/>
    </location>
</feature>
<dbReference type="GO" id="GO:0005634">
    <property type="term" value="C:nucleus"/>
    <property type="evidence" value="ECO:0007669"/>
    <property type="project" value="TreeGrafter"/>
</dbReference>
<accession>A0A672MLA5</accession>
<dbReference type="GO" id="GO:0005737">
    <property type="term" value="C:cytoplasm"/>
    <property type="evidence" value="ECO:0007669"/>
    <property type="project" value="TreeGrafter"/>
</dbReference>
<dbReference type="OMA" id="RNISCLW"/>
<dbReference type="Proteomes" id="UP000472262">
    <property type="component" value="Unassembled WGS sequence"/>
</dbReference>
<keyword evidence="3" id="KW-0732">Signal</keyword>
<evidence type="ECO:0000313" key="4">
    <source>
        <dbReference type="Ensembl" id="ENSSGRP00000039476.1"/>
    </source>
</evidence>
<dbReference type="InterPro" id="IPR052304">
    <property type="entry name" value="PTTG1IP"/>
</dbReference>
<dbReference type="RefSeq" id="XP_016149841.1">
    <property type="nucleotide sequence ID" value="XM_016294355.1"/>
</dbReference>
<dbReference type="GeneID" id="107601980"/>
<reference evidence="4" key="1">
    <citation type="submission" date="2025-05" db="UniProtKB">
        <authorList>
            <consortium name="Ensembl"/>
        </authorList>
    </citation>
    <scope>IDENTIFICATION</scope>
</reference>
<sequence length="198" mass="22404">MDKSRVFVSMWGFLLMCVAFSLTEAAATTTTHPAVHKPCNTQTSCELCLANVSCLWCQTNSSCSDYPVSYVIPPASVCALSQARWGVCWVNFEALIIAMAVVCGTLLLAVSVCCCCCCCKRRRSSSLDREEEQFARRREEIRQRSEERKAERKGKHDEIRKKYGKSRQSCASVINIHKRLVTSTHYDTFLHFREIVVS</sequence>
<keyword evidence="2" id="KW-0472">Membrane</keyword>
<feature type="transmembrane region" description="Helical" evidence="2">
    <location>
        <begin position="94"/>
        <end position="119"/>
    </location>
</feature>
<dbReference type="PANTHER" id="PTHR15191">
    <property type="entry name" value="PROTEIN CBG20567"/>
    <property type="match status" value="1"/>
</dbReference>
<feature type="region of interest" description="Disordered" evidence="1">
    <location>
        <begin position="145"/>
        <end position="164"/>
    </location>
</feature>
<evidence type="ECO:0000256" key="1">
    <source>
        <dbReference type="SAM" id="MobiDB-lite"/>
    </source>
</evidence>
<evidence type="ECO:0000313" key="5">
    <source>
        <dbReference type="Proteomes" id="UP000472262"/>
    </source>
</evidence>
<dbReference type="GO" id="GO:0006606">
    <property type="term" value="P:protein import into nucleus"/>
    <property type="evidence" value="ECO:0007669"/>
    <property type="project" value="TreeGrafter"/>
</dbReference>
<dbReference type="AlphaFoldDB" id="A0A672MLA5"/>
<evidence type="ECO:0000256" key="3">
    <source>
        <dbReference type="SAM" id="SignalP"/>
    </source>
</evidence>
<keyword evidence="5" id="KW-1185">Reference proteome</keyword>
<dbReference type="KEGG" id="sgh:107601980"/>